<protein>
    <submittedName>
        <fullName evidence="1">Unnamed protein product</fullName>
    </submittedName>
</protein>
<proteinExistence type="predicted"/>
<dbReference type="Proteomes" id="UP001165083">
    <property type="component" value="Unassembled WGS sequence"/>
</dbReference>
<reference evidence="1" key="1">
    <citation type="submission" date="2023-04" db="EMBL/GenBank/DDBJ databases">
        <title>Phytophthora lilii NBRC 32176.</title>
        <authorList>
            <person name="Ichikawa N."/>
            <person name="Sato H."/>
            <person name="Tonouchi N."/>
        </authorList>
    </citation>
    <scope>NUCLEOTIDE SEQUENCE</scope>
    <source>
        <strain evidence="1">NBRC 32176</strain>
    </source>
</reference>
<organism evidence="1 2">
    <name type="scientific">Phytophthora lilii</name>
    <dbReference type="NCBI Taxonomy" id="2077276"/>
    <lineage>
        <taxon>Eukaryota</taxon>
        <taxon>Sar</taxon>
        <taxon>Stramenopiles</taxon>
        <taxon>Oomycota</taxon>
        <taxon>Peronosporomycetes</taxon>
        <taxon>Peronosporales</taxon>
        <taxon>Peronosporaceae</taxon>
        <taxon>Phytophthora</taxon>
    </lineage>
</organism>
<dbReference type="AlphaFoldDB" id="A0A9W6U7S7"/>
<accession>A0A9W6U7S7</accession>
<sequence length="193" mass="21675">MSADLVGKENVWHTVVEYFKHFRYGFDLTSSAPSLEKRPSAQFDFLQTAMVPDVICNTGNGLKHVMKTWKRLSQFFSDVEITLEQLKKDAHGSLVATTKTSLMITEHTLRNVFPHFCAEADSNENGSDASSLGRKLIGQRLIVWGSSRFEFDERTGRITSLICMSDMVTPMLKLLGNLEDVSTVFKTDEKACA</sequence>
<evidence type="ECO:0000313" key="2">
    <source>
        <dbReference type="Proteomes" id="UP001165083"/>
    </source>
</evidence>
<dbReference type="EMBL" id="BSXW01000669">
    <property type="protein sequence ID" value="GMF27630.1"/>
    <property type="molecule type" value="Genomic_DNA"/>
</dbReference>
<evidence type="ECO:0000313" key="1">
    <source>
        <dbReference type="EMBL" id="GMF27630.1"/>
    </source>
</evidence>
<name>A0A9W6U7S7_9STRA</name>
<gene>
    <name evidence="1" type="ORF">Plil01_001157200</name>
</gene>
<comment type="caution">
    <text evidence="1">The sequence shown here is derived from an EMBL/GenBank/DDBJ whole genome shotgun (WGS) entry which is preliminary data.</text>
</comment>
<keyword evidence="2" id="KW-1185">Reference proteome</keyword>
<dbReference type="OrthoDB" id="111097at2759"/>